<keyword evidence="3" id="KW-1133">Transmembrane helix</keyword>
<dbReference type="Pfam" id="PF10935">
    <property type="entry name" value="DUF2637"/>
    <property type="match status" value="1"/>
</dbReference>
<comment type="caution">
    <text evidence="4">The sequence shown here is derived from an EMBL/GenBank/DDBJ whole genome shotgun (WGS) entry which is preliminary data.</text>
</comment>
<proteinExistence type="predicted"/>
<keyword evidence="3" id="KW-0812">Transmembrane</keyword>
<keyword evidence="5" id="KW-1185">Reference proteome</keyword>
<dbReference type="InterPro" id="IPR021235">
    <property type="entry name" value="DUF2637"/>
</dbReference>
<keyword evidence="3" id="KW-0472">Membrane</keyword>
<keyword evidence="1" id="KW-0175">Coiled coil</keyword>
<sequence length="457" mass="48910">MRLLTVLAVVGGAILAGIGFTGSYSALVKLGQQHHFGWFAHVFPVGIDAGIVVLLALDLHMIRKHTPWPVVRLVAHFLTVCTIAFNAASAPKPIREDLVGAAMHGVLPVLFIVSVEAGRKLVMRAANIAAGTESAGVPLHRWLLSPFSSGAMFRRIKLYDLTSYPQAVKLEKARIVYRVMLERQYGSIRKAPSDARLPLTMAKYGLSVDEALALPEEAEEAERLRIEQKEQRRIEAQARAAQRAAQAEIARLRAEGQITAARLSVAAETGVAEAQARAAQAQADALAAAQARAAEKGAAAIESADAAEANKRAAEADKVAAETRRRTAETNQAAAEVERAAAEARRIAAAERQAAADAEERTEAARKRAAEAQLRAVETRAAAAEVELRAVEAEDMARLSPKERGARKVARMILATGSSDAEQVELTAIADALGVSITTASERRREAVELLNGGYRP</sequence>
<organism evidence="4 5">
    <name type="scientific">Streptomyces flavidovirens</name>
    <dbReference type="NCBI Taxonomy" id="67298"/>
    <lineage>
        <taxon>Bacteria</taxon>
        <taxon>Bacillati</taxon>
        <taxon>Actinomycetota</taxon>
        <taxon>Actinomycetes</taxon>
        <taxon>Kitasatosporales</taxon>
        <taxon>Streptomycetaceae</taxon>
        <taxon>Streptomyces</taxon>
    </lineage>
</organism>
<dbReference type="PANTHER" id="PTHR23242">
    <property type="entry name" value="TRANSCRIPTION FACTOR HOXA13"/>
    <property type="match status" value="1"/>
</dbReference>
<name>A0ABW6R924_9ACTN</name>
<feature type="compositionally biased region" description="Basic and acidic residues" evidence="2">
    <location>
        <begin position="315"/>
        <end position="328"/>
    </location>
</feature>
<evidence type="ECO:0000313" key="4">
    <source>
        <dbReference type="EMBL" id="MFF3338006.1"/>
    </source>
</evidence>
<dbReference type="EMBL" id="JBIAPK010000001">
    <property type="protein sequence ID" value="MFF3338006.1"/>
    <property type="molecule type" value="Genomic_DNA"/>
</dbReference>
<reference evidence="4 5" key="1">
    <citation type="submission" date="2024-10" db="EMBL/GenBank/DDBJ databases">
        <title>The Natural Products Discovery Center: Release of the First 8490 Sequenced Strains for Exploring Actinobacteria Biosynthetic Diversity.</title>
        <authorList>
            <person name="Kalkreuter E."/>
            <person name="Kautsar S.A."/>
            <person name="Yang D."/>
            <person name="Bader C.D."/>
            <person name="Teijaro C.N."/>
            <person name="Fluegel L."/>
            <person name="Davis C.M."/>
            <person name="Simpson J.R."/>
            <person name="Lauterbach L."/>
            <person name="Steele A.D."/>
            <person name="Gui C."/>
            <person name="Meng S."/>
            <person name="Li G."/>
            <person name="Viehrig K."/>
            <person name="Ye F."/>
            <person name="Su P."/>
            <person name="Kiefer A.F."/>
            <person name="Nichols A."/>
            <person name="Cepeda A.J."/>
            <person name="Yan W."/>
            <person name="Fan B."/>
            <person name="Jiang Y."/>
            <person name="Adhikari A."/>
            <person name="Zheng C.-J."/>
            <person name="Schuster L."/>
            <person name="Cowan T.M."/>
            <person name="Smanski M.J."/>
            <person name="Chevrette M.G."/>
            <person name="De Carvalho L.P.S."/>
            <person name="Shen B."/>
        </authorList>
    </citation>
    <scope>NUCLEOTIDE SEQUENCE [LARGE SCALE GENOMIC DNA]</scope>
    <source>
        <strain evidence="4 5">NPDC003029</strain>
    </source>
</reference>
<dbReference type="RefSeq" id="WP_387893944.1">
    <property type="nucleotide sequence ID" value="NZ_JBIAPK010000001.1"/>
</dbReference>
<evidence type="ECO:0000313" key="5">
    <source>
        <dbReference type="Proteomes" id="UP001601976"/>
    </source>
</evidence>
<accession>A0ABW6R924</accession>
<protein>
    <submittedName>
        <fullName evidence="4">DUF2637 domain-containing protein</fullName>
    </submittedName>
</protein>
<evidence type="ECO:0000256" key="2">
    <source>
        <dbReference type="SAM" id="MobiDB-lite"/>
    </source>
</evidence>
<gene>
    <name evidence="4" type="ORF">ACFYWW_04590</name>
</gene>
<evidence type="ECO:0000256" key="3">
    <source>
        <dbReference type="SAM" id="Phobius"/>
    </source>
</evidence>
<feature type="region of interest" description="Disordered" evidence="2">
    <location>
        <begin position="315"/>
        <end position="337"/>
    </location>
</feature>
<dbReference type="Proteomes" id="UP001601976">
    <property type="component" value="Unassembled WGS sequence"/>
</dbReference>
<dbReference type="PANTHER" id="PTHR23242:SF9">
    <property type="entry name" value="TRANSCRIPTION FACTOR HOXA13"/>
    <property type="match status" value="1"/>
</dbReference>
<feature type="coiled-coil region" evidence="1">
    <location>
        <begin position="219"/>
        <end position="255"/>
    </location>
</feature>
<evidence type="ECO:0000256" key="1">
    <source>
        <dbReference type="SAM" id="Coils"/>
    </source>
</evidence>
<feature type="transmembrane region" description="Helical" evidence="3">
    <location>
        <begin position="35"/>
        <end position="57"/>
    </location>
</feature>
<feature type="transmembrane region" description="Helical" evidence="3">
    <location>
        <begin position="69"/>
        <end position="86"/>
    </location>
</feature>